<keyword evidence="3" id="KW-1185">Reference proteome</keyword>
<organism evidence="2 3">
    <name type="scientific">Ogataea philodendri</name>
    <dbReference type="NCBI Taxonomy" id="1378263"/>
    <lineage>
        <taxon>Eukaryota</taxon>
        <taxon>Fungi</taxon>
        <taxon>Dikarya</taxon>
        <taxon>Ascomycota</taxon>
        <taxon>Saccharomycotina</taxon>
        <taxon>Pichiomycetes</taxon>
        <taxon>Pichiales</taxon>
        <taxon>Pichiaceae</taxon>
        <taxon>Ogataea</taxon>
    </lineage>
</organism>
<dbReference type="InterPro" id="IPR011992">
    <property type="entry name" value="EF-hand-dom_pair"/>
</dbReference>
<dbReference type="RefSeq" id="XP_046060819.1">
    <property type="nucleotide sequence ID" value="XM_046204813.1"/>
</dbReference>
<reference evidence="2" key="1">
    <citation type="journal article" date="2021" name="Open Biol.">
        <title>Shared evolutionary footprints suggest mitochondrial oxidative damage underlies multiple complex I losses in fungi.</title>
        <authorList>
            <person name="Schikora-Tamarit M.A."/>
            <person name="Marcet-Houben M."/>
            <person name="Nosek J."/>
            <person name="Gabaldon T."/>
        </authorList>
    </citation>
    <scope>NUCLEOTIDE SEQUENCE</scope>
    <source>
        <strain evidence="2">CBS6075</strain>
    </source>
</reference>
<reference evidence="2" key="2">
    <citation type="submission" date="2021-01" db="EMBL/GenBank/DDBJ databases">
        <authorList>
            <person name="Schikora-Tamarit M.A."/>
        </authorList>
    </citation>
    <scope>NUCLEOTIDE SEQUENCE</scope>
    <source>
        <strain evidence="2">CBS6075</strain>
    </source>
</reference>
<feature type="region of interest" description="Disordered" evidence="1">
    <location>
        <begin position="68"/>
        <end position="127"/>
    </location>
</feature>
<evidence type="ECO:0000313" key="2">
    <source>
        <dbReference type="EMBL" id="KAH3665615.1"/>
    </source>
</evidence>
<dbReference type="AlphaFoldDB" id="A0A9P8T511"/>
<dbReference type="Proteomes" id="UP000769157">
    <property type="component" value="Unassembled WGS sequence"/>
</dbReference>
<dbReference type="SUPFAM" id="SSF47473">
    <property type="entry name" value="EF-hand"/>
    <property type="match status" value="1"/>
</dbReference>
<comment type="caution">
    <text evidence="2">The sequence shown here is derived from an EMBL/GenBank/DDBJ whole genome shotgun (WGS) entry which is preliminary data.</text>
</comment>
<name>A0A9P8T511_9ASCO</name>
<feature type="compositionally biased region" description="Polar residues" evidence="1">
    <location>
        <begin position="68"/>
        <end position="97"/>
    </location>
</feature>
<proteinExistence type="predicted"/>
<protein>
    <submittedName>
        <fullName evidence="2">Uncharacterized protein</fullName>
    </submittedName>
</protein>
<sequence>MVFGRHKNKALDLSLMDSNYRPPAVGAVPPPVPPPPVVASPPRPRPVPPIPAQKPTIINNYYYVSPSVSAPHQGQPTPIQRPVSQQKLPGSRNSSLHSQRPVSRPPPRISRESSEESDIYSSPSLAKLELQPRLPQINLDDPSDPPVNPQTPNLIRQLARIEVDSVSVHNRQLYSIFSHFGKDSLNYDDLRQLLSNPEGTHFSSDSARKLCNTFVTTTSDLEFRDFIRLCKFVKGCYDSFKYHDTDRSYFLEPQEFSKSLQFNRISCPDYLLRQIYQNASSLNLEAYILAVVLIRKHEREQHHDLYS</sequence>
<dbReference type="OrthoDB" id="186625at2759"/>
<accession>A0A9P8T511</accession>
<dbReference type="GeneID" id="70235768"/>
<feature type="compositionally biased region" description="Pro residues" evidence="1">
    <location>
        <begin position="28"/>
        <end position="52"/>
    </location>
</feature>
<dbReference type="EMBL" id="JAEUBE010000295">
    <property type="protein sequence ID" value="KAH3665615.1"/>
    <property type="molecule type" value="Genomic_DNA"/>
</dbReference>
<evidence type="ECO:0000313" key="3">
    <source>
        <dbReference type="Proteomes" id="UP000769157"/>
    </source>
</evidence>
<evidence type="ECO:0000256" key="1">
    <source>
        <dbReference type="SAM" id="MobiDB-lite"/>
    </source>
</evidence>
<dbReference type="Gene3D" id="1.10.238.10">
    <property type="entry name" value="EF-hand"/>
    <property type="match status" value="1"/>
</dbReference>
<feature type="region of interest" description="Disordered" evidence="1">
    <location>
        <begin position="1"/>
        <end position="52"/>
    </location>
</feature>
<gene>
    <name evidence="2" type="ORF">OGAPHI_003803</name>
</gene>